<dbReference type="AlphaFoldDB" id="A0A9E7AIT6"/>
<evidence type="ECO:0000313" key="2">
    <source>
        <dbReference type="EMBL" id="UQF80351.1"/>
    </source>
</evidence>
<dbReference type="KEGG" id="agh:M3I41_03530"/>
<keyword evidence="1" id="KW-0812">Transmembrane</keyword>
<feature type="transmembrane region" description="Helical" evidence="1">
    <location>
        <begin position="6"/>
        <end position="26"/>
    </location>
</feature>
<keyword evidence="1" id="KW-0472">Membrane</keyword>
<dbReference type="Proteomes" id="UP000830236">
    <property type="component" value="Chromosome"/>
</dbReference>
<organism evidence="2 3">
    <name type="scientific">Actinomyces graevenitzii</name>
    <dbReference type="NCBI Taxonomy" id="55565"/>
    <lineage>
        <taxon>Bacteria</taxon>
        <taxon>Bacillati</taxon>
        <taxon>Actinomycetota</taxon>
        <taxon>Actinomycetes</taxon>
        <taxon>Actinomycetales</taxon>
        <taxon>Actinomycetaceae</taxon>
        <taxon>Actinomyces</taxon>
    </lineage>
</organism>
<evidence type="ECO:0000313" key="3">
    <source>
        <dbReference type="Proteomes" id="UP000830236"/>
    </source>
</evidence>
<keyword evidence="1" id="KW-1133">Transmembrane helix</keyword>
<gene>
    <name evidence="2" type="ORF">M3I41_03530</name>
</gene>
<name>A0A9E7AIT6_9ACTO</name>
<evidence type="ECO:0000256" key="1">
    <source>
        <dbReference type="SAM" id="Phobius"/>
    </source>
</evidence>
<sequence>MFLIGGIIAAIIFAYPITAVVWANFMPKIGPENLGTKVLVQGAPVVVGIVLVPVLLASLYKSLSNSAAAGLAIILIIVEIFCLILVPLLGADKPVADAISGPDVIAIKSCDNYSQTEIDRYVSRSLSGKRKTNFRYAIKFDLVTTRNEAIHFDFNIDTKNNPELYAPLVKFCKDKGTNATLKRYPRTQIVQDFIVKG</sequence>
<feature type="transmembrane region" description="Helical" evidence="1">
    <location>
        <begin position="66"/>
        <end position="89"/>
    </location>
</feature>
<proteinExistence type="predicted"/>
<protein>
    <submittedName>
        <fullName evidence="2">Uncharacterized protein</fullName>
    </submittedName>
</protein>
<dbReference type="EMBL" id="CP097095">
    <property type="protein sequence ID" value="UQF80351.1"/>
    <property type="molecule type" value="Genomic_DNA"/>
</dbReference>
<accession>A0A9E7AIT6</accession>
<feature type="transmembrane region" description="Helical" evidence="1">
    <location>
        <begin position="38"/>
        <end position="60"/>
    </location>
</feature>
<reference evidence="2" key="1">
    <citation type="submission" date="2022-05" db="EMBL/GenBank/DDBJ databases">
        <title>Using nanopore sequencing to obtain complete genomes from saliva samples.</title>
        <authorList>
            <person name="Baker J.L."/>
        </authorList>
    </citation>
    <scope>NUCLEOTIDE SEQUENCE</scope>
    <source>
        <strain evidence="2">JCVI-JB-Ag32</strain>
    </source>
</reference>